<dbReference type="Pfam" id="PF14525">
    <property type="entry name" value="AraC_binding_2"/>
    <property type="match status" value="1"/>
</dbReference>
<reference evidence="5 6" key="1">
    <citation type="submission" date="2019-11" db="EMBL/GenBank/DDBJ databases">
        <authorList>
            <person name="Li J."/>
        </authorList>
    </citation>
    <scope>NUCLEOTIDE SEQUENCE [LARGE SCALE GENOMIC DNA]</scope>
    <source>
        <strain evidence="5 6">MF47</strain>
    </source>
</reference>
<dbReference type="InterPro" id="IPR011051">
    <property type="entry name" value="RmlC_Cupin_sf"/>
</dbReference>
<keyword evidence="3" id="KW-0804">Transcription</keyword>
<keyword evidence="2" id="KW-0238">DNA-binding</keyword>
<dbReference type="PANTHER" id="PTHR46796">
    <property type="entry name" value="HTH-TYPE TRANSCRIPTIONAL ACTIVATOR RHAS-RELATED"/>
    <property type="match status" value="1"/>
</dbReference>
<dbReference type="SUPFAM" id="SSF51182">
    <property type="entry name" value="RmlC-like cupins"/>
    <property type="match status" value="1"/>
</dbReference>
<dbReference type="GO" id="GO:0003700">
    <property type="term" value="F:DNA-binding transcription factor activity"/>
    <property type="evidence" value="ECO:0007669"/>
    <property type="project" value="InterPro"/>
</dbReference>
<evidence type="ECO:0000313" key="5">
    <source>
        <dbReference type="EMBL" id="QGG40573.1"/>
    </source>
</evidence>
<dbReference type="PROSITE" id="PS01124">
    <property type="entry name" value="HTH_ARAC_FAMILY_2"/>
    <property type="match status" value="1"/>
</dbReference>
<dbReference type="KEGG" id="aef:GEV26_03895"/>
<keyword evidence="6" id="KW-1185">Reference proteome</keyword>
<dbReference type="Gene3D" id="1.10.10.60">
    <property type="entry name" value="Homeodomain-like"/>
    <property type="match status" value="1"/>
</dbReference>
<evidence type="ECO:0000259" key="4">
    <source>
        <dbReference type="PROSITE" id="PS01124"/>
    </source>
</evidence>
<evidence type="ECO:0000313" key="6">
    <source>
        <dbReference type="Proteomes" id="UP000392064"/>
    </source>
</evidence>
<name>A0A5Q2MFS3_9ACTN</name>
<dbReference type="InterPro" id="IPR018060">
    <property type="entry name" value="HTH_AraC"/>
</dbReference>
<dbReference type="PANTHER" id="PTHR46796:SF6">
    <property type="entry name" value="ARAC SUBFAMILY"/>
    <property type="match status" value="1"/>
</dbReference>
<sequence>MNAMPPGTIPVRLASHVAKPSGARSLSDWSQEVWNVYGALEVVVPNDQPFGATLDKHSFDKLDTVELRTSPQTVRRTDSMVKTHPVDSLVVSLFVEGQGLIVQDGRSCSLAAGDFAFIDSRRPYSMVLETEARVIDFIWPRELLGLTDAECLAATGRPVPGASPMGRWLSPALVGLHEMRDGVSSAGAGRIVGSVSDLLVTAALELAEPDEVGDRWRGQFEQVIKFVERNLDCSDFGVDQIAEEFFMSKRTVHRLFARFDTTVACAVRDMRLELARQRMLSPAYRSQSVSFIASQLGFSSLQVFSRAFTAKFGVGPKGYRDAHA</sequence>
<dbReference type="SMART" id="SM00342">
    <property type="entry name" value="HTH_ARAC"/>
    <property type="match status" value="1"/>
</dbReference>
<accession>A0A5Q2MFS3</accession>
<dbReference type="AlphaFoldDB" id="A0A5Q2MFS3"/>
<dbReference type="InterPro" id="IPR050204">
    <property type="entry name" value="AraC_XylS_family_regulators"/>
</dbReference>
<dbReference type="Pfam" id="PF12833">
    <property type="entry name" value="HTH_18"/>
    <property type="match status" value="1"/>
</dbReference>
<organism evidence="5 6">
    <name type="scientific">Aeromicrobium yanjiei</name>
    <dbReference type="NCBI Taxonomy" id="2662028"/>
    <lineage>
        <taxon>Bacteria</taxon>
        <taxon>Bacillati</taxon>
        <taxon>Actinomycetota</taxon>
        <taxon>Actinomycetes</taxon>
        <taxon>Propionibacteriales</taxon>
        <taxon>Nocardioidaceae</taxon>
        <taxon>Aeromicrobium</taxon>
    </lineage>
</organism>
<dbReference type="SUPFAM" id="SSF46689">
    <property type="entry name" value="Homeodomain-like"/>
    <property type="match status" value="1"/>
</dbReference>
<keyword evidence="1" id="KW-0805">Transcription regulation</keyword>
<gene>
    <name evidence="5" type="ORF">GEV26_03895</name>
</gene>
<dbReference type="GO" id="GO:0043565">
    <property type="term" value="F:sequence-specific DNA binding"/>
    <property type="evidence" value="ECO:0007669"/>
    <property type="project" value="InterPro"/>
</dbReference>
<dbReference type="InterPro" id="IPR009057">
    <property type="entry name" value="Homeodomain-like_sf"/>
</dbReference>
<protein>
    <submittedName>
        <fullName evidence="5">Helix-turn-helix domain-containing protein</fullName>
    </submittedName>
</protein>
<evidence type="ECO:0000256" key="3">
    <source>
        <dbReference type="ARBA" id="ARBA00023163"/>
    </source>
</evidence>
<feature type="domain" description="HTH araC/xylS-type" evidence="4">
    <location>
        <begin position="221"/>
        <end position="322"/>
    </location>
</feature>
<evidence type="ECO:0000256" key="1">
    <source>
        <dbReference type="ARBA" id="ARBA00023015"/>
    </source>
</evidence>
<proteinExistence type="predicted"/>
<dbReference type="Proteomes" id="UP000392064">
    <property type="component" value="Chromosome"/>
</dbReference>
<evidence type="ECO:0000256" key="2">
    <source>
        <dbReference type="ARBA" id="ARBA00023125"/>
    </source>
</evidence>
<dbReference type="InterPro" id="IPR035418">
    <property type="entry name" value="AraC-bd_2"/>
</dbReference>
<dbReference type="EMBL" id="CP045737">
    <property type="protein sequence ID" value="QGG40573.1"/>
    <property type="molecule type" value="Genomic_DNA"/>
</dbReference>